<protein>
    <submittedName>
        <fullName evidence="3">Uncharacterized protein</fullName>
    </submittedName>
</protein>
<feature type="region of interest" description="Disordered" evidence="1">
    <location>
        <begin position="26"/>
        <end position="54"/>
    </location>
</feature>
<feature type="chain" id="PRO_5032792207" evidence="2">
    <location>
        <begin position="28"/>
        <end position="587"/>
    </location>
</feature>
<accession>A0A845RFY5</accession>
<feature type="compositionally biased region" description="Low complexity" evidence="1">
    <location>
        <begin position="44"/>
        <end position="54"/>
    </location>
</feature>
<dbReference type="OrthoDB" id="9891488at2"/>
<evidence type="ECO:0000313" key="4">
    <source>
        <dbReference type="Proteomes" id="UP000446348"/>
    </source>
</evidence>
<sequence length="587" mass="63532">MVHFKAAIAAAAFAALLILAGCAPRSADKPQPPPSDTAAPPPLSAAGGPAQQEGQAAMGLALKTPGMATLCRFVATGPDEDDYVYTPLEREAPDGMTAALLDTIMGGNDTLPAFTVLSLEQEGARAVAAVRSNLDAQTAQIERRRWLDTAARTLLESCAGIDEVSFEEDGAPVAEQGFADSYTPPPFVLPALTRKEIAALRAEISYDKLVEQTRVYEMQAFGEHGTPRDRWDIAGDEERGRALDFIADVTNLNIPTEPFDTAAKAPNRFLVRAAVLNTPPVNWGMYGDETYEGVPTYPSLEPLTGLIGDSTCFLQDHVEITAKRLFGDSVPLVHSGVGLSPWRYHEYAGVYTPPHMGTPYPDCVLLDYSASGETVEATVGYFNEFDFADSRYGEDEQTYVRTRLRRYRYRLEHAGESFIMTACEFLDDDVSAAARDPERIARAAVDAGLTLADWDGPGSLTGDQLYALFYAEADGMYTTLGETHVPWERIAGRFPGREAALRDSRYYSETAVNSDGSDGGAFIGTPDAYAARWCDYGELTFTGGAASLPMTVYADAQHAQAVSKGVMTFAADESGWTPVGWRMDGEE</sequence>
<gene>
    <name evidence="3" type="ORF">D3Z39_03185</name>
</gene>
<dbReference type="EMBL" id="QXWZ01000004">
    <property type="protein sequence ID" value="NBI77888.1"/>
    <property type="molecule type" value="Genomic_DNA"/>
</dbReference>
<evidence type="ECO:0000256" key="2">
    <source>
        <dbReference type="SAM" id="SignalP"/>
    </source>
</evidence>
<dbReference type="PROSITE" id="PS51257">
    <property type="entry name" value="PROKAR_LIPOPROTEIN"/>
    <property type="match status" value="1"/>
</dbReference>
<dbReference type="AlphaFoldDB" id="A0A845RFY5"/>
<comment type="caution">
    <text evidence="3">The sequence shown here is derived from an EMBL/GenBank/DDBJ whole genome shotgun (WGS) entry which is preliminary data.</text>
</comment>
<evidence type="ECO:0000313" key="3">
    <source>
        <dbReference type="EMBL" id="NBI77888.1"/>
    </source>
</evidence>
<keyword evidence="2" id="KW-0732">Signal</keyword>
<dbReference type="RefSeq" id="WP_160208793.1">
    <property type="nucleotide sequence ID" value="NZ_QXWZ01000004.1"/>
</dbReference>
<organism evidence="3 4">
    <name type="scientific">Anaerotruncus colihominis</name>
    <dbReference type="NCBI Taxonomy" id="169435"/>
    <lineage>
        <taxon>Bacteria</taxon>
        <taxon>Bacillati</taxon>
        <taxon>Bacillota</taxon>
        <taxon>Clostridia</taxon>
        <taxon>Eubacteriales</taxon>
        <taxon>Oscillospiraceae</taxon>
        <taxon>Anaerotruncus</taxon>
    </lineage>
</organism>
<reference evidence="3 4" key="1">
    <citation type="submission" date="2018-08" db="EMBL/GenBank/DDBJ databases">
        <title>Murine metabolic-syndrome-specific gut microbial biobank.</title>
        <authorList>
            <person name="Liu C."/>
        </authorList>
    </citation>
    <scope>NUCLEOTIDE SEQUENCE [LARGE SCALE GENOMIC DNA]</scope>
    <source>
        <strain evidence="3 4">X69</strain>
    </source>
</reference>
<proteinExistence type="predicted"/>
<dbReference type="Proteomes" id="UP000446348">
    <property type="component" value="Unassembled WGS sequence"/>
</dbReference>
<evidence type="ECO:0000256" key="1">
    <source>
        <dbReference type="SAM" id="MobiDB-lite"/>
    </source>
</evidence>
<feature type="compositionally biased region" description="Pro residues" evidence="1">
    <location>
        <begin position="30"/>
        <end position="43"/>
    </location>
</feature>
<feature type="signal peptide" evidence="2">
    <location>
        <begin position="1"/>
        <end position="27"/>
    </location>
</feature>
<name>A0A845RFY5_9FIRM</name>